<dbReference type="Pfam" id="PF02082">
    <property type="entry name" value="Rrf2"/>
    <property type="match status" value="1"/>
</dbReference>
<dbReference type="PANTHER" id="PTHR33221">
    <property type="entry name" value="WINGED HELIX-TURN-HELIX TRANSCRIPTIONAL REGULATOR, RRF2 FAMILY"/>
    <property type="match status" value="1"/>
</dbReference>
<evidence type="ECO:0000313" key="1">
    <source>
        <dbReference type="EMBL" id="MBF5027037.1"/>
    </source>
</evidence>
<dbReference type="Proteomes" id="UP000694480">
    <property type="component" value="Unassembled WGS sequence"/>
</dbReference>
<reference evidence="1" key="1">
    <citation type="submission" date="2020-11" db="EMBL/GenBank/DDBJ databases">
        <title>Genome seq and assembly of Planobacterium sp.</title>
        <authorList>
            <person name="Chhetri G."/>
        </authorList>
    </citation>
    <scope>NUCLEOTIDE SEQUENCE</scope>
    <source>
        <strain evidence="1">GCR5</strain>
    </source>
</reference>
<dbReference type="NCBIfam" id="TIGR00738">
    <property type="entry name" value="rrf2_super"/>
    <property type="match status" value="1"/>
</dbReference>
<protein>
    <submittedName>
        <fullName evidence="1">Rrf2 family transcriptional regulator</fullName>
    </submittedName>
</protein>
<dbReference type="InterPro" id="IPR036388">
    <property type="entry name" value="WH-like_DNA-bd_sf"/>
</dbReference>
<dbReference type="InterPro" id="IPR036390">
    <property type="entry name" value="WH_DNA-bd_sf"/>
</dbReference>
<comment type="caution">
    <text evidence="1">The sequence shown here is derived from an EMBL/GenBank/DDBJ whole genome shotgun (WGS) entry which is preliminary data.</text>
</comment>
<name>A0A931E8P1_9FLAO</name>
<dbReference type="GO" id="GO:0003700">
    <property type="term" value="F:DNA-binding transcription factor activity"/>
    <property type="evidence" value="ECO:0007669"/>
    <property type="project" value="TreeGrafter"/>
</dbReference>
<sequence>MLSKTCQYALRAMIYISKQDPPTRPVPIKEIARSIDSPELFIAKILQDLSRQGYVSSSKGRSGGFFLTAAQMEISLKEIIIATDGDQMFLGCGLGLEYCSEKRPCPIHFKYKEAREKLSEVYGSFTLLNLHSLEMKDPSALRRSLEPLLFETNI</sequence>
<dbReference type="PANTHER" id="PTHR33221:SF15">
    <property type="entry name" value="HTH-TYPE TRANSCRIPTIONAL REGULATOR YWGB-RELATED"/>
    <property type="match status" value="1"/>
</dbReference>
<dbReference type="EMBL" id="JADKYY010000004">
    <property type="protein sequence ID" value="MBF5027037.1"/>
    <property type="molecule type" value="Genomic_DNA"/>
</dbReference>
<dbReference type="GO" id="GO:0005829">
    <property type="term" value="C:cytosol"/>
    <property type="evidence" value="ECO:0007669"/>
    <property type="project" value="TreeGrafter"/>
</dbReference>
<dbReference type="AlphaFoldDB" id="A0A931E8P1"/>
<dbReference type="InterPro" id="IPR000944">
    <property type="entry name" value="Tscrpt_reg_Rrf2"/>
</dbReference>
<keyword evidence="2" id="KW-1185">Reference proteome</keyword>
<organism evidence="1 2">
    <name type="scientific">Planobacterium oryzisoli</name>
    <dbReference type="NCBI Taxonomy" id="2771435"/>
    <lineage>
        <taxon>Bacteria</taxon>
        <taxon>Pseudomonadati</taxon>
        <taxon>Bacteroidota</taxon>
        <taxon>Flavobacteriia</taxon>
        <taxon>Flavobacteriales</taxon>
        <taxon>Weeksellaceae</taxon>
        <taxon>Chryseobacterium group</taxon>
        <taxon>Chryseobacterium</taxon>
    </lineage>
</organism>
<dbReference type="InterPro" id="IPR030489">
    <property type="entry name" value="TR_Rrf2-type_CS"/>
</dbReference>
<dbReference type="PROSITE" id="PS01332">
    <property type="entry name" value="HTH_RRF2_1"/>
    <property type="match status" value="1"/>
</dbReference>
<dbReference type="Gene3D" id="1.10.10.10">
    <property type="entry name" value="Winged helix-like DNA-binding domain superfamily/Winged helix DNA-binding domain"/>
    <property type="match status" value="1"/>
</dbReference>
<gene>
    <name evidence="1" type="ORF">IC612_04395</name>
</gene>
<dbReference type="PROSITE" id="PS51197">
    <property type="entry name" value="HTH_RRF2_2"/>
    <property type="match status" value="1"/>
</dbReference>
<evidence type="ECO:0000313" key="2">
    <source>
        <dbReference type="Proteomes" id="UP000694480"/>
    </source>
</evidence>
<dbReference type="SUPFAM" id="SSF46785">
    <property type="entry name" value="Winged helix' DNA-binding domain"/>
    <property type="match status" value="1"/>
</dbReference>
<proteinExistence type="predicted"/>
<accession>A0A931E8P1</accession>
<dbReference type="RefSeq" id="WP_194738963.1">
    <property type="nucleotide sequence ID" value="NZ_JADKYY010000004.1"/>
</dbReference>